<protein>
    <submittedName>
        <fullName evidence="1">Uncharacterized protein</fullName>
    </submittedName>
</protein>
<sequence>MHGVRRRHLQTDASFTSTTASLPPISRFILNSFNFRVRYGETDYQADFHGSE</sequence>
<dbReference type="Proteomes" id="UP000076761">
    <property type="component" value="Unassembled WGS sequence"/>
</dbReference>
<dbReference type="EMBL" id="KV425584">
    <property type="protein sequence ID" value="KZT23509.1"/>
    <property type="molecule type" value="Genomic_DNA"/>
</dbReference>
<organism evidence="1 2">
    <name type="scientific">Neolentinus lepideus HHB14362 ss-1</name>
    <dbReference type="NCBI Taxonomy" id="1314782"/>
    <lineage>
        <taxon>Eukaryota</taxon>
        <taxon>Fungi</taxon>
        <taxon>Dikarya</taxon>
        <taxon>Basidiomycota</taxon>
        <taxon>Agaricomycotina</taxon>
        <taxon>Agaricomycetes</taxon>
        <taxon>Gloeophyllales</taxon>
        <taxon>Gloeophyllaceae</taxon>
        <taxon>Neolentinus</taxon>
    </lineage>
</organism>
<keyword evidence="2" id="KW-1185">Reference proteome</keyword>
<evidence type="ECO:0000313" key="1">
    <source>
        <dbReference type="EMBL" id="KZT23509.1"/>
    </source>
</evidence>
<reference evidence="1 2" key="1">
    <citation type="journal article" date="2016" name="Mol. Biol. Evol.">
        <title>Comparative Genomics of Early-Diverging Mushroom-Forming Fungi Provides Insights into the Origins of Lignocellulose Decay Capabilities.</title>
        <authorList>
            <person name="Nagy L.G."/>
            <person name="Riley R."/>
            <person name="Tritt A."/>
            <person name="Adam C."/>
            <person name="Daum C."/>
            <person name="Floudas D."/>
            <person name="Sun H."/>
            <person name="Yadav J.S."/>
            <person name="Pangilinan J."/>
            <person name="Larsson K.H."/>
            <person name="Matsuura K."/>
            <person name="Barry K."/>
            <person name="Labutti K."/>
            <person name="Kuo R."/>
            <person name="Ohm R.A."/>
            <person name="Bhattacharya S.S."/>
            <person name="Shirouzu T."/>
            <person name="Yoshinaga Y."/>
            <person name="Martin F.M."/>
            <person name="Grigoriev I.V."/>
            <person name="Hibbett D.S."/>
        </authorList>
    </citation>
    <scope>NUCLEOTIDE SEQUENCE [LARGE SCALE GENOMIC DNA]</scope>
    <source>
        <strain evidence="1 2">HHB14362 ss-1</strain>
    </source>
</reference>
<proteinExistence type="predicted"/>
<dbReference type="AlphaFoldDB" id="A0A165R9Z9"/>
<gene>
    <name evidence="1" type="ORF">NEOLEDRAFT_1136282</name>
</gene>
<dbReference type="InParanoid" id="A0A165R9Z9"/>
<name>A0A165R9Z9_9AGAM</name>
<accession>A0A165R9Z9</accession>
<evidence type="ECO:0000313" key="2">
    <source>
        <dbReference type="Proteomes" id="UP000076761"/>
    </source>
</evidence>